<sequence length="198" mass="22447">MENTYQPGQYITASMYDDAVVFADGTEQKIISGDSFSNGSSWIDAAISDMWYFLFRSVRTPEISYNNVSSYYVAHVENDSLNITRSVSHMSRDIVGIRRTLVVPNSSRILINNTKEIRDFPVAENKRYITDGIEQIVIFVPESPLALQLPLDTDVPVAFFSSDAGIVIASTIYFDNTKILPSQWHTDTQQIKLVHYEF</sequence>
<dbReference type="EMBL" id="PCSU01000059">
    <property type="protein sequence ID" value="PIP56360.1"/>
    <property type="molecule type" value="Genomic_DNA"/>
</dbReference>
<name>A0A2H0BH75_UNCKA</name>
<organism evidence="1 2">
    <name type="scientific">candidate division WWE3 bacterium CG22_combo_CG10-13_8_21_14_all_39_12</name>
    <dbReference type="NCBI Taxonomy" id="1975094"/>
    <lineage>
        <taxon>Bacteria</taxon>
        <taxon>Katanobacteria</taxon>
    </lineage>
</organism>
<evidence type="ECO:0000313" key="2">
    <source>
        <dbReference type="Proteomes" id="UP000228495"/>
    </source>
</evidence>
<proteinExistence type="predicted"/>
<accession>A0A2H0BH75</accession>
<comment type="caution">
    <text evidence="1">The sequence shown here is derived from an EMBL/GenBank/DDBJ whole genome shotgun (WGS) entry which is preliminary data.</text>
</comment>
<dbReference type="AlphaFoldDB" id="A0A2H0BH75"/>
<reference evidence="1 2" key="1">
    <citation type="submission" date="2017-09" db="EMBL/GenBank/DDBJ databases">
        <title>Depth-based differentiation of microbial function through sediment-hosted aquifers and enrichment of novel symbionts in the deep terrestrial subsurface.</title>
        <authorList>
            <person name="Probst A.J."/>
            <person name="Ladd B."/>
            <person name="Jarett J.K."/>
            <person name="Geller-Mcgrath D.E."/>
            <person name="Sieber C.M."/>
            <person name="Emerson J.B."/>
            <person name="Anantharaman K."/>
            <person name="Thomas B.C."/>
            <person name="Malmstrom R."/>
            <person name="Stieglmeier M."/>
            <person name="Klingl A."/>
            <person name="Woyke T."/>
            <person name="Ryan C.M."/>
            <person name="Banfield J.F."/>
        </authorList>
    </citation>
    <scope>NUCLEOTIDE SEQUENCE [LARGE SCALE GENOMIC DNA]</scope>
    <source>
        <strain evidence="1">CG22_combo_CG10-13_8_21_14_all_39_12</strain>
    </source>
</reference>
<protein>
    <submittedName>
        <fullName evidence="1">Uncharacterized protein</fullName>
    </submittedName>
</protein>
<dbReference type="Proteomes" id="UP000228495">
    <property type="component" value="Unassembled WGS sequence"/>
</dbReference>
<gene>
    <name evidence="1" type="ORF">COX05_03460</name>
</gene>
<evidence type="ECO:0000313" key="1">
    <source>
        <dbReference type="EMBL" id="PIP56360.1"/>
    </source>
</evidence>